<accession>A0AAV4VED1</accession>
<feature type="region of interest" description="Disordered" evidence="1">
    <location>
        <begin position="1"/>
        <end position="23"/>
    </location>
</feature>
<sequence length="76" mass="8805">MRVMEHQDPENFSAFDSSDGNGFVAPDERTDGFFLLAKLMPIIPEDIAVMGIDKRPKIMNFVPFRMRIAFLTRSYY</sequence>
<dbReference type="EMBL" id="BPLR01014373">
    <property type="protein sequence ID" value="GIY68398.1"/>
    <property type="molecule type" value="Genomic_DNA"/>
</dbReference>
<gene>
    <name evidence="2" type="ORF">CEXT_74441</name>
</gene>
<dbReference type="Proteomes" id="UP001054945">
    <property type="component" value="Unassembled WGS sequence"/>
</dbReference>
<reference evidence="2 3" key="1">
    <citation type="submission" date="2021-06" db="EMBL/GenBank/DDBJ databases">
        <title>Caerostris extrusa draft genome.</title>
        <authorList>
            <person name="Kono N."/>
            <person name="Arakawa K."/>
        </authorList>
    </citation>
    <scope>NUCLEOTIDE SEQUENCE [LARGE SCALE GENOMIC DNA]</scope>
</reference>
<protein>
    <submittedName>
        <fullName evidence="2">Uncharacterized protein</fullName>
    </submittedName>
</protein>
<evidence type="ECO:0000313" key="3">
    <source>
        <dbReference type="Proteomes" id="UP001054945"/>
    </source>
</evidence>
<evidence type="ECO:0000256" key="1">
    <source>
        <dbReference type="SAM" id="MobiDB-lite"/>
    </source>
</evidence>
<comment type="caution">
    <text evidence="2">The sequence shown here is derived from an EMBL/GenBank/DDBJ whole genome shotgun (WGS) entry which is preliminary data.</text>
</comment>
<name>A0AAV4VED1_CAEEX</name>
<proteinExistence type="predicted"/>
<evidence type="ECO:0000313" key="2">
    <source>
        <dbReference type="EMBL" id="GIY68398.1"/>
    </source>
</evidence>
<keyword evidence="3" id="KW-1185">Reference proteome</keyword>
<dbReference type="AlphaFoldDB" id="A0AAV4VED1"/>
<organism evidence="2 3">
    <name type="scientific">Caerostris extrusa</name>
    <name type="common">Bark spider</name>
    <name type="synonym">Caerostris bankana</name>
    <dbReference type="NCBI Taxonomy" id="172846"/>
    <lineage>
        <taxon>Eukaryota</taxon>
        <taxon>Metazoa</taxon>
        <taxon>Ecdysozoa</taxon>
        <taxon>Arthropoda</taxon>
        <taxon>Chelicerata</taxon>
        <taxon>Arachnida</taxon>
        <taxon>Araneae</taxon>
        <taxon>Araneomorphae</taxon>
        <taxon>Entelegynae</taxon>
        <taxon>Araneoidea</taxon>
        <taxon>Araneidae</taxon>
        <taxon>Caerostris</taxon>
    </lineage>
</organism>